<reference evidence="2" key="1">
    <citation type="submission" date="2022-07" db="EMBL/GenBank/DDBJ databases">
        <authorList>
            <person name="Trinca V."/>
            <person name="Uliana J.V.C."/>
            <person name="Torres T.T."/>
            <person name="Ward R.J."/>
            <person name="Monesi N."/>
        </authorList>
    </citation>
    <scope>NUCLEOTIDE SEQUENCE</scope>
    <source>
        <strain evidence="2">HSMRA1968</strain>
        <tissue evidence="2">Whole embryos</tissue>
    </source>
</reference>
<dbReference type="GO" id="GO:0012505">
    <property type="term" value="C:endomembrane system"/>
    <property type="evidence" value="ECO:0007669"/>
    <property type="project" value="TreeGrafter"/>
</dbReference>
<organism evidence="2 3">
    <name type="scientific">Pseudolycoriella hygida</name>
    <dbReference type="NCBI Taxonomy" id="35572"/>
    <lineage>
        <taxon>Eukaryota</taxon>
        <taxon>Metazoa</taxon>
        <taxon>Ecdysozoa</taxon>
        <taxon>Arthropoda</taxon>
        <taxon>Hexapoda</taxon>
        <taxon>Insecta</taxon>
        <taxon>Pterygota</taxon>
        <taxon>Neoptera</taxon>
        <taxon>Endopterygota</taxon>
        <taxon>Diptera</taxon>
        <taxon>Nematocera</taxon>
        <taxon>Sciaroidea</taxon>
        <taxon>Sciaridae</taxon>
        <taxon>Pseudolycoriella</taxon>
    </lineage>
</organism>
<dbReference type="GO" id="GO:0007346">
    <property type="term" value="P:regulation of mitotic cell cycle"/>
    <property type="evidence" value="ECO:0007669"/>
    <property type="project" value="TreeGrafter"/>
</dbReference>
<comment type="caution">
    <text evidence="2">The sequence shown here is derived from an EMBL/GenBank/DDBJ whole genome shotgun (WGS) entry which is preliminary data.</text>
</comment>
<comment type="similarity">
    <text evidence="1">Belongs to the CDK5RAP3 family.</text>
</comment>
<evidence type="ECO:0000313" key="2">
    <source>
        <dbReference type="EMBL" id="KAJ6623918.1"/>
    </source>
</evidence>
<proteinExistence type="inferred from homology"/>
<evidence type="ECO:0000256" key="1">
    <source>
        <dbReference type="ARBA" id="ARBA00007478"/>
    </source>
</evidence>
<dbReference type="PANTHER" id="PTHR14894:SF0">
    <property type="entry name" value="CDK5 REGULATORY SUBUNIT-ASSOCIATED PROTEIN 3"/>
    <property type="match status" value="1"/>
</dbReference>
<dbReference type="Proteomes" id="UP001151699">
    <property type="component" value="Unassembled WGS sequence"/>
</dbReference>
<dbReference type="InterPro" id="IPR008491">
    <property type="entry name" value="CDK5RAP3"/>
</dbReference>
<gene>
    <name evidence="2" type="ORF">Bhyg_17025</name>
</gene>
<sequence>MNEQDIPIEISATKLLEWLESRKIVSKNWQAQVREIRSKISNALNDMPVHPELVKLLSGSYINYFHCLQIVEILKTTEADTKSLFGRYGSQRMNDWQSIVRAYEKDSVYLAEAGQILQRQNVEVPGLRKQRNKIGQMIDDTEDRIKDLIRSEEHLLKERQIICQQLGIKGSNLKEEFIGRIKKLPKFYDEIVKALPKLRKAIDYYLEFSSNSEFLPLVRHILEYGNTTVYQFIYNEPPLSVEVPPITVELTDNEVVADGDQGGIDFGDLEPQIDFGEGEVQIDFGDDIVVQDDDGIDWGDVSDVAVVGDISLEESGIVVAGSGLDGGVARGNEAFTVLDNPLHRDQFLDEIFELQAFLMMRLYELKSDQSNSFVFSLIEVNSKYDVNSVDDMHTCVQNILNLTSNEALDHLHRLKHSPKYAKILAGKLQQQLVTVDKTRSIREILKEKIVTLSSEKENIRPVIARLIANTKHLQQQIENDISKRYKGRNVILYGGVDTDPLD</sequence>
<evidence type="ECO:0000313" key="3">
    <source>
        <dbReference type="Proteomes" id="UP001151699"/>
    </source>
</evidence>
<dbReference type="Pfam" id="PF05600">
    <property type="entry name" value="CDK5RAP3"/>
    <property type="match status" value="1"/>
</dbReference>
<name>A0A9Q0MIS7_9DIPT</name>
<dbReference type="OrthoDB" id="340432at2759"/>
<protein>
    <submittedName>
        <fullName evidence="2">CDK5RAP3-like protein</fullName>
    </submittedName>
</protein>
<dbReference type="EMBL" id="WJQU01003554">
    <property type="protein sequence ID" value="KAJ6623918.1"/>
    <property type="molecule type" value="Genomic_DNA"/>
</dbReference>
<dbReference type="PANTHER" id="PTHR14894">
    <property type="entry name" value="CDK5 REGULATORY SUBUNIT-ASSOCIATED PROTEIN 3"/>
    <property type="match status" value="1"/>
</dbReference>
<dbReference type="AlphaFoldDB" id="A0A9Q0MIS7"/>
<keyword evidence="3" id="KW-1185">Reference proteome</keyword>
<accession>A0A9Q0MIS7</accession>